<protein>
    <recommendedName>
        <fullName evidence="3">G domain-containing protein</fullName>
    </recommendedName>
</protein>
<gene>
    <name evidence="1" type="ORF">RFI_37472</name>
</gene>
<evidence type="ECO:0000313" key="1">
    <source>
        <dbReference type="EMBL" id="ETN99986.1"/>
    </source>
</evidence>
<dbReference type="OrthoDB" id="8954335at2759"/>
<keyword evidence="2" id="KW-1185">Reference proteome</keyword>
<organism evidence="1 2">
    <name type="scientific">Reticulomyxa filosa</name>
    <dbReference type="NCBI Taxonomy" id="46433"/>
    <lineage>
        <taxon>Eukaryota</taxon>
        <taxon>Sar</taxon>
        <taxon>Rhizaria</taxon>
        <taxon>Retaria</taxon>
        <taxon>Foraminifera</taxon>
        <taxon>Monothalamids</taxon>
        <taxon>Reticulomyxidae</taxon>
        <taxon>Reticulomyxa</taxon>
    </lineage>
</organism>
<comment type="caution">
    <text evidence="1">The sequence shown here is derived from an EMBL/GenBank/DDBJ whole genome shotgun (WGS) entry which is preliminary data.</text>
</comment>
<accession>X6LFT4</accession>
<evidence type="ECO:0008006" key="3">
    <source>
        <dbReference type="Google" id="ProtNLM"/>
    </source>
</evidence>
<dbReference type="AlphaFoldDB" id="X6LFT4"/>
<evidence type="ECO:0000313" key="2">
    <source>
        <dbReference type="Proteomes" id="UP000023152"/>
    </source>
</evidence>
<proteinExistence type="predicted"/>
<dbReference type="EMBL" id="ASPP01042316">
    <property type="protein sequence ID" value="ETN99986.1"/>
    <property type="molecule type" value="Genomic_DNA"/>
</dbReference>
<dbReference type="Proteomes" id="UP000023152">
    <property type="component" value="Unassembled WGS sequence"/>
</dbReference>
<dbReference type="Gene3D" id="3.40.50.300">
    <property type="entry name" value="P-loop containing nucleotide triphosphate hydrolases"/>
    <property type="match status" value="1"/>
</dbReference>
<sequence length="396" mass="44513">MEKQMVDGKPHIAPAKIINKALVDVTCSPSAESETKYITAIPINLKELGVRSTKLDNVVLCDTPGFEDTNGPEVDVANGIGIIKALQTCKSVKPVVLISYTALGYRMNCVRKLARTLTGIIPSIQNHFSAFAYVFTKFPDDQKESIHALVEDTYNKIQKEEKDEGYKALLEDIADQTENNVLAPDLLNDSPKILLKELANAQKFIKDPADVFQPFLTEKSTSAVNLQVEKHKANILHAFKHHHYPIVQTKLDELVALQSALKSDTIERTYQDCVNQLTQDWNTQVNAAIHTFNKCMETSHSFSKEDILAYKQIVDEFKSADPLRKHLPEAICADALIQNLDNQTHHLTEEMEKRMGNELELQIQLDKLVQVGNIFPKFAPAYNEACQTLAKHLTNY</sequence>
<reference evidence="1 2" key="1">
    <citation type="journal article" date="2013" name="Curr. Biol.">
        <title>The Genome of the Foraminiferan Reticulomyxa filosa.</title>
        <authorList>
            <person name="Glockner G."/>
            <person name="Hulsmann N."/>
            <person name="Schleicher M."/>
            <person name="Noegel A.A."/>
            <person name="Eichinger L."/>
            <person name="Gallinger C."/>
            <person name="Pawlowski J."/>
            <person name="Sierra R."/>
            <person name="Euteneuer U."/>
            <person name="Pillet L."/>
            <person name="Moustafa A."/>
            <person name="Platzer M."/>
            <person name="Groth M."/>
            <person name="Szafranski K."/>
            <person name="Schliwa M."/>
        </authorList>
    </citation>
    <scope>NUCLEOTIDE SEQUENCE [LARGE SCALE GENOMIC DNA]</scope>
</reference>
<dbReference type="InterPro" id="IPR027417">
    <property type="entry name" value="P-loop_NTPase"/>
</dbReference>
<feature type="non-terminal residue" evidence="1">
    <location>
        <position position="396"/>
    </location>
</feature>
<name>X6LFT4_RETFI</name>